<comment type="pathway">
    <text evidence="2">Amino-acid biosynthesis; L-serine biosynthesis; L-serine from 3-phospho-D-glycerate: step 3/3.</text>
</comment>
<dbReference type="SUPFAM" id="SSF56784">
    <property type="entry name" value="HAD-like"/>
    <property type="match status" value="1"/>
</dbReference>
<dbReference type="InterPro" id="IPR023214">
    <property type="entry name" value="HAD_sf"/>
</dbReference>
<keyword evidence="8 15" id="KW-0378">Hydrolase</keyword>
<protein>
    <recommendedName>
        <fullName evidence="5">Phosphoserine phosphatase</fullName>
        <ecNumber evidence="4">3.1.3.3</ecNumber>
    </recommendedName>
    <alternativeName>
        <fullName evidence="11">O-phosphoserine phosphohydrolase</fullName>
    </alternativeName>
</protein>
<dbReference type="UniPathway" id="UPA00135">
    <property type="reaction ID" value="UER00198"/>
</dbReference>
<evidence type="ECO:0000256" key="6">
    <source>
        <dbReference type="ARBA" id="ARBA00022605"/>
    </source>
</evidence>
<keyword evidence="16" id="KW-1185">Reference proteome</keyword>
<evidence type="ECO:0000256" key="1">
    <source>
        <dbReference type="ARBA" id="ARBA00001946"/>
    </source>
</evidence>
<dbReference type="GO" id="GO:0006564">
    <property type="term" value="P:L-serine biosynthetic process"/>
    <property type="evidence" value="ECO:0007669"/>
    <property type="project" value="UniProtKB-KW"/>
</dbReference>
<dbReference type="InterPro" id="IPR004469">
    <property type="entry name" value="PSP"/>
</dbReference>
<feature type="active site" description="Proton donor" evidence="14">
    <location>
        <position position="125"/>
    </location>
</feature>
<dbReference type="Proteomes" id="UP000254069">
    <property type="component" value="Unassembled WGS sequence"/>
</dbReference>
<dbReference type="EMBL" id="UGYO01000001">
    <property type="protein sequence ID" value="SUI47973.1"/>
    <property type="molecule type" value="Genomic_DNA"/>
</dbReference>
<dbReference type="PANTHER" id="PTHR43344">
    <property type="entry name" value="PHOSPHOSERINE PHOSPHATASE"/>
    <property type="match status" value="1"/>
</dbReference>
<dbReference type="SFLD" id="SFLDG01137">
    <property type="entry name" value="C1.6.1:_Phosphoserine_Phosphat"/>
    <property type="match status" value="1"/>
</dbReference>
<dbReference type="SFLD" id="SFLDG01136">
    <property type="entry name" value="C1.6:_Phosphoserine_Phosphatas"/>
    <property type="match status" value="1"/>
</dbReference>
<comment type="similarity">
    <text evidence="3">Belongs to the HAD-like hydrolase superfamily. SerB family.</text>
</comment>
<evidence type="ECO:0000256" key="14">
    <source>
        <dbReference type="PIRSR" id="PIRSR604469-1"/>
    </source>
</evidence>
<gene>
    <name evidence="15" type="primary">serB</name>
    <name evidence="15" type="ORF">NCTC10738_00323</name>
</gene>
<evidence type="ECO:0000256" key="7">
    <source>
        <dbReference type="ARBA" id="ARBA00022723"/>
    </source>
</evidence>
<dbReference type="Gene3D" id="3.40.50.1000">
    <property type="entry name" value="HAD superfamily/HAD-like"/>
    <property type="match status" value="1"/>
</dbReference>
<dbReference type="GO" id="GO:0000287">
    <property type="term" value="F:magnesium ion binding"/>
    <property type="evidence" value="ECO:0007669"/>
    <property type="project" value="TreeGrafter"/>
</dbReference>
<dbReference type="SFLD" id="SFLDS00003">
    <property type="entry name" value="Haloacid_Dehalogenase"/>
    <property type="match status" value="1"/>
</dbReference>
<dbReference type="PANTHER" id="PTHR43344:SF2">
    <property type="entry name" value="PHOSPHOSERINE PHOSPHATASE"/>
    <property type="match status" value="1"/>
</dbReference>
<dbReference type="GO" id="GO:0005737">
    <property type="term" value="C:cytoplasm"/>
    <property type="evidence" value="ECO:0007669"/>
    <property type="project" value="TreeGrafter"/>
</dbReference>
<keyword evidence="10" id="KW-0718">Serine biosynthesis</keyword>
<evidence type="ECO:0000256" key="4">
    <source>
        <dbReference type="ARBA" id="ARBA00012640"/>
    </source>
</evidence>
<comment type="catalytic activity">
    <reaction evidence="12">
        <text>O-phospho-L-serine + H2O = L-serine + phosphate</text>
        <dbReference type="Rhea" id="RHEA:21208"/>
        <dbReference type="ChEBI" id="CHEBI:15377"/>
        <dbReference type="ChEBI" id="CHEBI:33384"/>
        <dbReference type="ChEBI" id="CHEBI:43474"/>
        <dbReference type="ChEBI" id="CHEBI:57524"/>
        <dbReference type="EC" id="3.1.3.3"/>
    </reaction>
</comment>
<reference evidence="15 16" key="1">
    <citation type="submission" date="2018-06" db="EMBL/GenBank/DDBJ databases">
        <authorList>
            <consortium name="Pathogen Informatics"/>
            <person name="Doyle S."/>
        </authorList>
    </citation>
    <scope>NUCLEOTIDE SEQUENCE [LARGE SCALE GENOMIC DNA]</scope>
    <source>
        <strain evidence="15 16">NCTC10738</strain>
    </source>
</reference>
<evidence type="ECO:0000256" key="9">
    <source>
        <dbReference type="ARBA" id="ARBA00022842"/>
    </source>
</evidence>
<dbReference type="InterPro" id="IPR036412">
    <property type="entry name" value="HAD-like_sf"/>
</dbReference>
<dbReference type="FunFam" id="1.10.150.210:FF:000001">
    <property type="entry name" value="Phosphoserine phosphatase"/>
    <property type="match status" value="1"/>
</dbReference>
<evidence type="ECO:0000256" key="3">
    <source>
        <dbReference type="ARBA" id="ARBA00009184"/>
    </source>
</evidence>
<dbReference type="GO" id="GO:0036424">
    <property type="term" value="F:L-phosphoserine phosphatase activity"/>
    <property type="evidence" value="ECO:0007669"/>
    <property type="project" value="InterPro"/>
</dbReference>
<dbReference type="InterPro" id="IPR050582">
    <property type="entry name" value="HAD-like_SerB"/>
</dbReference>
<proteinExistence type="inferred from homology"/>
<organism evidence="15 16">
    <name type="scientific">Shewanella algae</name>
    <dbReference type="NCBI Taxonomy" id="38313"/>
    <lineage>
        <taxon>Bacteria</taxon>
        <taxon>Pseudomonadati</taxon>
        <taxon>Pseudomonadota</taxon>
        <taxon>Gammaproteobacteria</taxon>
        <taxon>Alteromonadales</taxon>
        <taxon>Shewanellaceae</taxon>
        <taxon>Shewanella</taxon>
    </lineage>
</organism>
<evidence type="ECO:0000313" key="15">
    <source>
        <dbReference type="EMBL" id="SUI47973.1"/>
    </source>
</evidence>
<keyword evidence="9" id="KW-0460">Magnesium</keyword>
<keyword evidence="7" id="KW-0479">Metal-binding</keyword>
<dbReference type="EC" id="3.1.3.3" evidence="4"/>
<dbReference type="NCBIfam" id="TIGR01488">
    <property type="entry name" value="HAD-SF-IB"/>
    <property type="match status" value="1"/>
</dbReference>
<sequence length="325" mass="34818">MESVLPFPLLASQRQDGVYVLSLQQHTWPAFKEGQHAQGERLRLIFSEKAAAAVAGLLPELAPRAVAILQREQFLYGLELLLEAGICQSMQNRLESICELDYLPITATTSLPQLSTPGLLVMDMDSTAITIECIDELATAAGVGAEVAQVTERAMQGELDFEQSLRQRVAKLKGANQSIIDDLCARLPLSPGLESMIAELKSYGWRTVAASGGFTPFVGHLQQLLGLDAAFANELVISDGKLLGEVSGQVVDAAFKADVVKKCAEQWQIAAGQRLAIGDGANDIPMVQAADFGIAYHAKPKLAAAAAARINKLGLQVLPFLLQGR</sequence>
<feature type="active site" description="Nucleophile" evidence="14">
    <location>
        <position position="123"/>
    </location>
</feature>
<dbReference type="SFLD" id="SFLDF00029">
    <property type="entry name" value="phosphoserine_phosphatase"/>
    <property type="match status" value="1"/>
</dbReference>
<keyword evidence="6" id="KW-0028">Amino-acid biosynthesis</keyword>
<evidence type="ECO:0000256" key="11">
    <source>
        <dbReference type="ARBA" id="ARBA00031693"/>
    </source>
</evidence>
<evidence type="ECO:0000256" key="5">
    <source>
        <dbReference type="ARBA" id="ARBA00015196"/>
    </source>
</evidence>
<dbReference type="RefSeq" id="WP_115389040.1">
    <property type="nucleotide sequence ID" value="NZ_JADZHC010000035.1"/>
</dbReference>
<evidence type="ECO:0000256" key="10">
    <source>
        <dbReference type="ARBA" id="ARBA00023299"/>
    </source>
</evidence>
<comment type="cofactor">
    <cofactor evidence="1">
        <name>Mg(2+)</name>
        <dbReference type="ChEBI" id="CHEBI:18420"/>
    </cofactor>
</comment>
<evidence type="ECO:0000256" key="8">
    <source>
        <dbReference type="ARBA" id="ARBA00022801"/>
    </source>
</evidence>
<name>A0A379YPS4_9GAMM</name>
<evidence type="ECO:0000256" key="2">
    <source>
        <dbReference type="ARBA" id="ARBA00005135"/>
    </source>
</evidence>
<dbReference type="AlphaFoldDB" id="A0A379YPS4"/>
<dbReference type="Pfam" id="PF00702">
    <property type="entry name" value="Hydrolase"/>
    <property type="match status" value="1"/>
</dbReference>
<evidence type="ECO:0000256" key="13">
    <source>
        <dbReference type="ARBA" id="ARBA00048523"/>
    </source>
</evidence>
<accession>A0A379YPS4</accession>
<evidence type="ECO:0000256" key="12">
    <source>
        <dbReference type="ARBA" id="ARBA00048138"/>
    </source>
</evidence>
<evidence type="ECO:0000313" key="16">
    <source>
        <dbReference type="Proteomes" id="UP000254069"/>
    </source>
</evidence>
<dbReference type="NCBIfam" id="TIGR00338">
    <property type="entry name" value="serB"/>
    <property type="match status" value="1"/>
</dbReference>
<dbReference type="CDD" id="cd07500">
    <property type="entry name" value="HAD_PSP"/>
    <property type="match status" value="1"/>
</dbReference>
<comment type="catalytic activity">
    <reaction evidence="13">
        <text>O-phospho-D-serine + H2O = D-serine + phosphate</text>
        <dbReference type="Rhea" id="RHEA:24873"/>
        <dbReference type="ChEBI" id="CHEBI:15377"/>
        <dbReference type="ChEBI" id="CHEBI:35247"/>
        <dbReference type="ChEBI" id="CHEBI:43474"/>
        <dbReference type="ChEBI" id="CHEBI:58680"/>
        <dbReference type="EC" id="3.1.3.3"/>
    </reaction>
</comment>